<dbReference type="PROSITE" id="PS50005">
    <property type="entry name" value="TPR"/>
    <property type="match status" value="1"/>
</dbReference>
<dbReference type="PANTHER" id="PTHR35807:SF1">
    <property type="entry name" value="TRANSCRIPTIONAL REGULATOR REDD"/>
    <property type="match status" value="1"/>
</dbReference>
<dbReference type="SMART" id="SM01043">
    <property type="entry name" value="BTAD"/>
    <property type="match status" value="1"/>
</dbReference>
<dbReference type="InterPro" id="IPR002182">
    <property type="entry name" value="NB-ARC"/>
</dbReference>
<keyword evidence="4" id="KW-0804">Transcription</keyword>
<dbReference type="InterPro" id="IPR036388">
    <property type="entry name" value="WH-like_DNA-bd_sf"/>
</dbReference>
<dbReference type="CDD" id="cd15831">
    <property type="entry name" value="BTAD"/>
    <property type="match status" value="1"/>
</dbReference>
<sequence length="1026" mass="110543">MDGTRLIQIRQPRQRALLTALLVRPGQIVPADSLIERLWPQMSLVHARRALHTAISRLRQVLGDTDSILIRTQTPGYLIDVSVEQLDTGQFEGLLQRAAHHHADPAARGELLAAALRLWRGPLLADVDVDLLSQDELVGITERRELALEWRIQADLETGKHAAMIPELSQLTTEFPARERFWEHLMVALYRVGRQAEALEAYQTARRRLAETLGIEPSAALRTLEKDILNHADWLAAPAGGAEHPWRLQRQLPLRDPLFSGRTDLIASIACRLTRLSKTVSIVAVHGGPGVGKSAFALQVAHDVTRHFPDGQWYVRLDGAGRAPRDPAEVLAELLSSSGLHAASIPAGLDARAAAWRTRIADRRVLLVLDDARSVEQIEPLLPGAPGSAVLVTSRTDLRALRVSAGAVSVPLDILTAAEARALLRAALDAPDACGTDIDDLTEICAMLPLALRIAAANLASRPGHTAGQLVAELRAGDLLGQLAVVDDQRAAVRAAFQQSYQRLDPVDATLFRRLGLVPGPHVTAEGAASLLATSADVAAHRLDVLATASLLQHHEAGRYRLHDLLRRYAGEQAEKEDTATDREQARDRWYADLLARTRAAVLIGHQNPHFACPSAARGWLDAERPTLVAAARVAGQLGPLPMAWRLASAAAGYLSGNNHSEEWRSVVTDGLRAARKAGVVPAQAEMEVCVALLETNAGRYDLALQHYERSLRLRQQDGQDLVARTPYPRPAPIFVNNGTLADAVAATQRGIAAGRRYNDVYGMAGMLAFYAMLLLDQGKISEALDHLRQAAAIRRTAGGDGATAHELCLQGACLFLLGRAPEALEHLTVSYRLSQLHGDRPTEACVLLTRAEMAASGGHFDEAVSLGRQAVAVAENCDSHAHIDALGALGRAHLVSGEHTFAIEVLGRAWALADAHGHRRPGLQARTRLAAALVAAGQLSTAAVHVGASLRACGDHGYRLQEAIALTVLAELRLAEGDFAAAAEQSQRALNLQQSLGCLAGVRSADAVMARVRQRTPVERSLSLI</sequence>
<evidence type="ECO:0000256" key="6">
    <source>
        <dbReference type="PROSITE-ProRule" id="PRU01091"/>
    </source>
</evidence>
<dbReference type="Gene3D" id="1.10.10.10">
    <property type="entry name" value="Winged helix-like DNA-binding domain superfamily/Winged helix DNA-binding domain"/>
    <property type="match status" value="2"/>
</dbReference>
<keyword evidence="3 6" id="KW-0238">DNA-binding</keyword>
<evidence type="ECO:0000313" key="8">
    <source>
        <dbReference type="EMBL" id="GAA1700795.1"/>
    </source>
</evidence>
<dbReference type="PRINTS" id="PR00364">
    <property type="entry name" value="DISEASERSIST"/>
</dbReference>
<dbReference type="Gene3D" id="3.40.50.300">
    <property type="entry name" value="P-loop containing nucleotide triphosphate hydrolases"/>
    <property type="match status" value="1"/>
</dbReference>
<evidence type="ECO:0000256" key="3">
    <source>
        <dbReference type="ARBA" id="ARBA00023125"/>
    </source>
</evidence>
<dbReference type="SMART" id="SM00862">
    <property type="entry name" value="Trans_reg_C"/>
    <property type="match status" value="1"/>
</dbReference>
<keyword evidence="2" id="KW-0805">Transcription regulation</keyword>
<feature type="domain" description="OmpR/PhoB-type" evidence="7">
    <location>
        <begin position="1"/>
        <end position="81"/>
    </location>
</feature>
<dbReference type="InterPro" id="IPR027417">
    <property type="entry name" value="P-loop_NTPase"/>
</dbReference>
<keyword evidence="5" id="KW-0802">TPR repeat</keyword>
<gene>
    <name evidence="8" type="ORF">GCM10009765_57890</name>
</gene>
<dbReference type="Pfam" id="PF00486">
    <property type="entry name" value="Trans_reg_C"/>
    <property type="match status" value="1"/>
</dbReference>
<evidence type="ECO:0000256" key="2">
    <source>
        <dbReference type="ARBA" id="ARBA00023015"/>
    </source>
</evidence>
<dbReference type="Pfam" id="PF03704">
    <property type="entry name" value="BTAD"/>
    <property type="match status" value="1"/>
</dbReference>
<dbReference type="InterPro" id="IPR005158">
    <property type="entry name" value="BTAD"/>
</dbReference>
<protein>
    <submittedName>
        <fullName evidence="8">BTAD domain-containing putative transcriptional regulator</fullName>
    </submittedName>
</protein>
<dbReference type="Gene3D" id="1.25.40.10">
    <property type="entry name" value="Tetratricopeptide repeat domain"/>
    <property type="match status" value="3"/>
</dbReference>
<dbReference type="PANTHER" id="PTHR35807">
    <property type="entry name" value="TRANSCRIPTIONAL REGULATOR REDD-RELATED"/>
    <property type="match status" value="1"/>
</dbReference>
<dbReference type="SUPFAM" id="SSF52540">
    <property type="entry name" value="P-loop containing nucleoside triphosphate hydrolases"/>
    <property type="match status" value="1"/>
</dbReference>
<evidence type="ECO:0000259" key="7">
    <source>
        <dbReference type="PROSITE" id="PS51755"/>
    </source>
</evidence>
<feature type="repeat" description="TPR" evidence="5">
    <location>
        <begin position="685"/>
        <end position="718"/>
    </location>
</feature>
<dbReference type="InterPro" id="IPR051677">
    <property type="entry name" value="AfsR-DnrI-RedD_regulator"/>
</dbReference>
<evidence type="ECO:0000313" key="9">
    <source>
        <dbReference type="Proteomes" id="UP001500618"/>
    </source>
</evidence>
<dbReference type="Pfam" id="PF00931">
    <property type="entry name" value="NB-ARC"/>
    <property type="match status" value="1"/>
</dbReference>
<dbReference type="SMART" id="SM00028">
    <property type="entry name" value="TPR"/>
    <property type="match status" value="8"/>
</dbReference>
<comment type="caution">
    <text evidence="8">The sequence shown here is derived from an EMBL/GenBank/DDBJ whole genome shotgun (WGS) entry which is preliminary data.</text>
</comment>
<dbReference type="PROSITE" id="PS51755">
    <property type="entry name" value="OMPR_PHOB"/>
    <property type="match status" value="1"/>
</dbReference>
<reference evidence="8 9" key="1">
    <citation type="journal article" date="2019" name="Int. J. Syst. Evol. Microbiol.">
        <title>The Global Catalogue of Microorganisms (GCM) 10K type strain sequencing project: providing services to taxonomists for standard genome sequencing and annotation.</title>
        <authorList>
            <consortium name="The Broad Institute Genomics Platform"/>
            <consortium name="The Broad Institute Genome Sequencing Center for Infectious Disease"/>
            <person name="Wu L."/>
            <person name="Ma J."/>
        </authorList>
    </citation>
    <scope>NUCLEOTIDE SEQUENCE [LARGE SCALE GENOMIC DNA]</scope>
    <source>
        <strain evidence="8 9">JCM 14718</strain>
    </source>
</reference>
<evidence type="ECO:0000256" key="5">
    <source>
        <dbReference type="PROSITE-ProRule" id="PRU00339"/>
    </source>
</evidence>
<comment type="similarity">
    <text evidence="1">Belongs to the AfsR/DnrI/RedD regulatory family.</text>
</comment>
<organism evidence="8 9">
    <name type="scientific">Fodinicola feengrottensis</name>
    <dbReference type="NCBI Taxonomy" id="435914"/>
    <lineage>
        <taxon>Bacteria</taxon>
        <taxon>Bacillati</taxon>
        <taxon>Actinomycetota</taxon>
        <taxon>Actinomycetes</taxon>
        <taxon>Mycobacteriales</taxon>
        <taxon>Fodinicola</taxon>
    </lineage>
</organism>
<name>A0ABN2I9X9_9ACTN</name>
<evidence type="ECO:0000256" key="1">
    <source>
        <dbReference type="ARBA" id="ARBA00005820"/>
    </source>
</evidence>
<dbReference type="InterPro" id="IPR016032">
    <property type="entry name" value="Sig_transdc_resp-reg_C-effctor"/>
</dbReference>
<keyword evidence="9" id="KW-1185">Reference proteome</keyword>
<accession>A0ABN2I9X9</accession>
<evidence type="ECO:0000256" key="4">
    <source>
        <dbReference type="ARBA" id="ARBA00023163"/>
    </source>
</evidence>
<dbReference type="Proteomes" id="UP001500618">
    <property type="component" value="Unassembled WGS sequence"/>
</dbReference>
<proteinExistence type="inferred from homology"/>
<dbReference type="InterPro" id="IPR019734">
    <property type="entry name" value="TPR_rpt"/>
</dbReference>
<feature type="DNA-binding region" description="OmpR/PhoB-type" evidence="6">
    <location>
        <begin position="1"/>
        <end position="81"/>
    </location>
</feature>
<dbReference type="SUPFAM" id="SSF48452">
    <property type="entry name" value="TPR-like"/>
    <property type="match status" value="3"/>
</dbReference>
<dbReference type="InterPro" id="IPR001867">
    <property type="entry name" value="OmpR/PhoB-type_DNA-bd"/>
</dbReference>
<dbReference type="EMBL" id="BAAANY010000023">
    <property type="protein sequence ID" value="GAA1700795.1"/>
    <property type="molecule type" value="Genomic_DNA"/>
</dbReference>
<dbReference type="InterPro" id="IPR011990">
    <property type="entry name" value="TPR-like_helical_dom_sf"/>
</dbReference>
<dbReference type="SUPFAM" id="SSF46894">
    <property type="entry name" value="C-terminal effector domain of the bipartite response regulators"/>
    <property type="match status" value="1"/>
</dbReference>